<keyword evidence="4" id="KW-0963">Cytoplasm</keyword>
<feature type="compositionally biased region" description="Polar residues" evidence="8">
    <location>
        <begin position="348"/>
        <end position="373"/>
    </location>
</feature>
<feature type="compositionally biased region" description="Basic and acidic residues" evidence="8">
    <location>
        <begin position="478"/>
        <end position="488"/>
    </location>
</feature>
<dbReference type="FunFam" id="1.20.1270.60:FF:000013">
    <property type="entry name" value="Amphiphysin isoform 2"/>
    <property type="match status" value="1"/>
</dbReference>
<evidence type="ECO:0000256" key="5">
    <source>
        <dbReference type="ARBA" id="ARBA00023054"/>
    </source>
</evidence>
<dbReference type="PANTHER" id="PTHR46514">
    <property type="entry name" value="AMPHIPHYSIN"/>
    <property type="match status" value="1"/>
</dbReference>
<dbReference type="GO" id="GO:0012505">
    <property type="term" value="C:endomembrane system"/>
    <property type="evidence" value="ECO:0007669"/>
    <property type="project" value="UniProtKB-SubCell"/>
</dbReference>
<evidence type="ECO:0000256" key="6">
    <source>
        <dbReference type="ARBA" id="ARBA00023136"/>
    </source>
</evidence>
<feature type="compositionally biased region" description="Low complexity" evidence="8">
    <location>
        <begin position="455"/>
        <end position="477"/>
    </location>
</feature>
<dbReference type="AlphaFoldDB" id="A0AAV6GNF9"/>
<proteinExistence type="predicted"/>
<dbReference type="GO" id="GO:0002102">
    <property type="term" value="C:podosome"/>
    <property type="evidence" value="ECO:0007669"/>
    <property type="project" value="TreeGrafter"/>
</dbReference>
<dbReference type="GO" id="GO:0071800">
    <property type="term" value="P:podosome assembly"/>
    <property type="evidence" value="ECO:0007669"/>
    <property type="project" value="TreeGrafter"/>
</dbReference>
<evidence type="ECO:0000256" key="1">
    <source>
        <dbReference type="ARBA" id="ARBA00004308"/>
    </source>
</evidence>
<evidence type="ECO:0000256" key="2">
    <source>
        <dbReference type="ARBA" id="ARBA00004496"/>
    </source>
</evidence>
<feature type="coiled-coil region" evidence="7">
    <location>
        <begin position="185"/>
        <end position="226"/>
    </location>
</feature>
<evidence type="ECO:0000256" key="4">
    <source>
        <dbReference type="ARBA" id="ARBA00022490"/>
    </source>
</evidence>
<keyword evidence="3" id="KW-0728">SH3 domain</keyword>
<dbReference type="Gene3D" id="1.20.1270.60">
    <property type="entry name" value="Arfaptin homology (AH) domain/BAR domain"/>
    <property type="match status" value="1"/>
</dbReference>
<feature type="region of interest" description="Disordered" evidence="8">
    <location>
        <begin position="416"/>
        <end position="509"/>
    </location>
</feature>
<gene>
    <name evidence="10" type="ORF">AALO_G00144050</name>
</gene>
<dbReference type="SMART" id="SM00721">
    <property type="entry name" value="BAR"/>
    <property type="match status" value="1"/>
</dbReference>
<dbReference type="PRINTS" id="PR01251">
    <property type="entry name" value="AMPHIPHYSIN"/>
</dbReference>
<dbReference type="PROSITE" id="PS51021">
    <property type="entry name" value="BAR"/>
    <property type="match status" value="1"/>
</dbReference>
<keyword evidence="11" id="KW-1185">Reference proteome</keyword>
<evidence type="ECO:0000259" key="9">
    <source>
        <dbReference type="PROSITE" id="PS51021"/>
    </source>
</evidence>
<accession>A0AAV6GNF9</accession>
<dbReference type="EMBL" id="JADWDJ010000010">
    <property type="protein sequence ID" value="KAG5275142.1"/>
    <property type="molecule type" value="Genomic_DNA"/>
</dbReference>
<dbReference type="Pfam" id="PF03114">
    <property type="entry name" value="BAR"/>
    <property type="match status" value="1"/>
</dbReference>
<sequence length="581" mass="65075">MEAIRSKTVVCSRKLRKRVESEKNREDKMAENKKAANLGGNIGAGAGIFAKRVHKSFNRAQEKVWQKLGKSIETRDQQFEECSLNLNKQQTDGARLFKDVKAYYNAVKVIHETSKKLSQTLQSVYESDWEGQEDIPVIIESEDLLWNDYEEKLNDQIMRTMENYTSQFPEVRERVAKRGRKLVDYDSARHQLEALQSAKKRDEAKITKAEEEFNSAQSIFEEINKELREELPQLYQSRIGCYVTVFQNLSNLRDVFYKEMSVLNHDLYNVMKKLDTQHSGSTFIIKGLSSAKSKKRKSLAISAPIPCNTAFPSNHQSSALSTPQRMSTSEDCSVTTDTAPNETVGHGDSNSDLESVSLTDSDTPSTHRLSMSSEGEIPRTAASPENGHQNVEAAQSEDGSNKQQENIERYMDASDVQVVEAESEAPKSPGADKPRRPPLPVPRLSLTPSEGMAQPAETPDTTATADSAETATAAAATEESRADERSSEQTEVSAPFSAPDSDSSKPPRFLYRAKALETQKSDDDMLLVFDKDDIILVFHDYEEKPEGSVWGVREEDWIKLPDLVLLSGTVMENLIQRLDAD</sequence>
<protein>
    <recommendedName>
        <fullName evidence="9">BAR domain-containing protein</fullName>
    </recommendedName>
</protein>
<name>A0AAV6GNF9_9TELE</name>
<dbReference type="Proteomes" id="UP000823561">
    <property type="component" value="Chromosome 10"/>
</dbReference>
<evidence type="ECO:0000313" key="10">
    <source>
        <dbReference type="EMBL" id="KAG5275142.1"/>
    </source>
</evidence>
<comment type="subcellular location">
    <subcellularLocation>
        <location evidence="2">Cytoplasm</location>
    </subcellularLocation>
    <subcellularLocation>
        <location evidence="1">Endomembrane system</location>
    </subcellularLocation>
</comment>
<dbReference type="GO" id="GO:0005737">
    <property type="term" value="C:cytoplasm"/>
    <property type="evidence" value="ECO:0007669"/>
    <property type="project" value="UniProtKB-SubCell"/>
</dbReference>
<keyword evidence="5 7" id="KW-0175">Coiled coil</keyword>
<dbReference type="Gene3D" id="2.30.30.40">
    <property type="entry name" value="SH3 Domains"/>
    <property type="match status" value="1"/>
</dbReference>
<dbReference type="SUPFAM" id="SSF103657">
    <property type="entry name" value="BAR/IMD domain-like"/>
    <property type="match status" value="1"/>
</dbReference>
<feature type="domain" description="BAR" evidence="9">
    <location>
        <begin position="64"/>
        <end position="280"/>
    </location>
</feature>
<dbReference type="InterPro" id="IPR003005">
    <property type="entry name" value="Amphiphysin"/>
</dbReference>
<evidence type="ECO:0000256" key="3">
    <source>
        <dbReference type="ARBA" id="ARBA00022443"/>
    </source>
</evidence>
<dbReference type="InterPro" id="IPR004148">
    <property type="entry name" value="BAR_dom"/>
</dbReference>
<evidence type="ECO:0000256" key="8">
    <source>
        <dbReference type="SAM" id="MobiDB-lite"/>
    </source>
</evidence>
<feature type="compositionally biased region" description="Polar residues" evidence="8">
    <location>
        <begin position="310"/>
        <end position="341"/>
    </location>
</feature>
<dbReference type="GO" id="GO:0005543">
    <property type="term" value="F:phospholipid binding"/>
    <property type="evidence" value="ECO:0007669"/>
    <property type="project" value="TreeGrafter"/>
</dbReference>
<feature type="compositionally biased region" description="Low complexity" evidence="8">
    <location>
        <begin position="493"/>
        <end position="507"/>
    </location>
</feature>
<evidence type="ECO:0000313" key="11">
    <source>
        <dbReference type="Proteomes" id="UP000823561"/>
    </source>
</evidence>
<comment type="caution">
    <text evidence="10">The sequence shown here is derived from an EMBL/GenBank/DDBJ whole genome shotgun (WGS) entry which is preliminary data.</text>
</comment>
<dbReference type="PANTHER" id="PTHR46514:SF1">
    <property type="entry name" value="BRIDGING INTEGRATOR 2"/>
    <property type="match status" value="1"/>
</dbReference>
<organism evidence="10 11">
    <name type="scientific">Alosa alosa</name>
    <name type="common">allis shad</name>
    <dbReference type="NCBI Taxonomy" id="278164"/>
    <lineage>
        <taxon>Eukaryota</taxon>
        <taxon>Metazoa</taxon>
        <taxon>Chordata</taxon>
        <taxon>Craniata</taxon>
        <taxon>Vertebrata</taxon>
        <taxon>Euteleostomi</taxon>
        <taxon>Actinopterygii</taxon>
        <taxon>Neopterygii</taxon>
        <taxon>Teleostei</taxon>
        <taxon>Clupei</taxon>
        <taxon>Clupeiformes</taxon>
        <taxon>Clupeoidei</taxon>
        <taxon>Clupeidae</taxon>
        <taxon>Alosa</taxon>
    </lineage>
</organism>
<dbReference type="GO" id="GO:0097320">
    <property type="term" value="P:plasma membrane tubulation"/>
    <property type="evidence" value="ECO:0007669"/>
    <property type="project" value="TreeGrafter"/>
</dbReference>
<reference evidence="10" key="1">
    <citation type="submission" date="2020-10" db="EMBL/GenBank/DDBJ databases">
        <title>Chromosome-scale genome assembly of the Allis shad, Alosa alosa.</title>
        <authorList>
            <person name="Margot Z."/>
            <person name="Christophe K."/>
            <person name="Cabau C."/>
            <person name="Louis A."/>
            <person name="Berthelot C."/>
            <person name="Parey E."/>
            <person name="Roest Crollius H."/>
            <person name="Montfort J."/>
            <person name="Robinson-Rechavi M."/>
            <person name="Bucao C."/>
            <person name="Bouchez O."/>
            <person name="Gislard M."/>
            <person name="Lluch J."/>
            <person name="Milhes M."/>
            <person name="Lampietro C."/>
            <person name="Lopez Roques C."/>
            <person name="Donnadieu C."/>
            <person name="Braasch I."/>
            <person name="Desvignes T."/>
            <person name="Postlethwait J."/>
            <person name="Bobe J."/>
            <person name="Guiguen Y."/>
        </authorList>
    </citation>
    <scope>NUCLEOTIDE SEQUENCE</scope>
    <source>
        <strain evidence="10">M-15738</strain>
        <tissue evidence="10">Blood</tissue>
    </source>
</reference>
<dbReference type="GO" id="GO:0006911">
    <property type="term" value="P:phagocytosis, engulfment"/>
    <property type="evidence" value="ECO:0007669"/>
    <property type="project" value="TreeGrafter"/>
</dbReference>
<feature type="region of interest" description="Disordered" evidence="8">
    <location>
        <begin position="305"/>
        <end position="385"/>
    </location>
</feature>
<dbReference type="InterPro" id="IPR027267">
    <property type="entry name" value="AH/BAR_dom_sf"/>
</dbReference>
<evidence type="ECO:0000256" key="7">
    <source>
        <dbReference type="SAM" id="Coils"/>
    </source>
</evidence>
<dbReference type="GO" id="GO:0001891">
    <property type="term" value="C:phagocytic cup"/>
    <property type="evidence" value="ECO:0007669"/>
    <property type="project" value="TreeGrafter"/>
</dbReference>
<keyword evidence="6" id="KW-0472">Membrane</keyword>